<dbReference type="EMBL" id="LT907782">
    <property type="protein sequence ID" value="SNX60933.1"/>
    <property type="molecule type" value="Genomic_DNA"/>
</dbReference>
<reference evidence="2 3" key="1">
    <citation type="submission" date="2017-08" db="EMBL/GenBank/DDBJ databases">
        <authorList>
            <person name="de Groot N.N."/>
        </authorList>
    </citation>
    <scope>NUCLEOTIDE SEQUENCE [LARGE SCALE GENOMIC DNA]</scope>
    <source>
        <strain evidence="2 3">Nm15</strain>
    </source>
</reference>
<gene>
    <name evidence="2" type="ORF">SAMN06296273_2394</name>
</gene>
<dbReference type="Proteomes" id="UP000242498">
    <property type="component" value="Chromosome I"/>
</dbReference>
<organism evidence="2 3">
    <name type="scientific">Nitrosomonas ureae</name>
    <dbReference type="NCBI Taxonomy" id="44577"/>
    <lineage>
        <taxon>Bacteria</taxon>
        <taxon>Pseudomonadati</taxon>
        <taxon>Pseudomonadota</taxon>
        <taxon>Betaproteobacteria</taxon>
        <taxon>Nitrosomonadales</taxon>
        <taxon>Nitrosomonadaceae</taxon>
        <taxon>Nitrosomonas</taxon>
    </lineage>
</organism>
<evidence type="ECO:0000313" key="2">
    <source>
        <dbReference type="EMBL" id="SNX60933.1"/>
    </source>
</evidence>
<name>A0A285C1L7_9PROT</name>
<evidence type="ECO:0000256" key="1">
    <source>
        <dbReference type="SAM" id="MobiDB-lite"/>
    </source>
</evidence>
<protein>
    <submittedName>
        <fullName evidence="2">Uncharacterized protein</fullName>
    </submittedName>
</protein>
<accession>A0A285C1L7</accession>
<feature type="region of interest" description="Disordered" evidence="1">
    <location>
        <begin position="20"/>
        <end position="44"/>
    </location>
</feature>
<dbReference type="AlphaFoldDB" id="A0A285C1L7"/>
<proteinExistence type="predicted"/>
<sequence length="44" mass="4995">MPEETVLLVVLLPIKQRTAPRRRQLHTKEDVQVGADLLESSPDD</sequence>
<evidence type="ECO:0000313" key="3">
    <source>
        <dbReference type="Proteomes" id="UP000242498"/>
    </source>
</evidence>